<dbReference type="Gene3D" id="3.40.50.300">
    <property type="entry name" value="P-loop containing nucleotide triphosphate hydrolases"/>
    <property type="match status" value="1"/>
</dbReference>
<name>A0A6J4K0B0_9CHLR</name>
<protein>
    <submittedName>
        <fullName evidence="2">Uncharacterized protein</fullName>
    </submittedName>
</protein>
<feature type="region of interest" description="Disordered" evidence="1">
    <location>
        <begin position="393"/>
        <end position="431"/>
    </location>
</feature>
<reference evidence="2" key="1">
    <citation type="submission" date="2020-02" db="EMBL/GenBank/DDBJ databases">
        <authorList>
            <person name="Meier V. D."/>
        </authorList>
    </citation>
    <scope>NUCLEOTIDE SEQUENCE</scope>
    <source>
        <strain evidence="2">AVDCRST_MAG77</strain>
    </source>
</reference>
<organism evidence="2">
    <name type="scientific">uncultured Chloroflexota bacterium</name>
    <dbReference type="NCBI Taxonomy" id="166587"/>
    <lineage>
        <taxon>Bacteria</taxon>
        <taxon>Bacillati</taxon>
        <taxon>Chloroflexota</taxon>
        <taxon>environmental samples</taxon>
    </lineage>
</organism>
<dbReference type="EMBL" id="CADCTC010000253">
    <property type="protein sequence ID" value="CAA9291825.1"/>
    <property type="molecule type" value="Genomic_DNA"/>
</dbReference>
<accession>A0A6J4K0B0</accession>
<proteinExistence type="predicted"/>
<sequence>MSGTGRTGYVRAVEAMAKEQGTPLHVFDVRDTMFHLARERGETLEEETILDVFPTALGAYRAAALERITAEVNALPPDASWILVTHATFSWNYSIVPGLDVYYLNLLQPDVYVTISDGILSIRQRLTDERWKRVTVNNLLWWRDVERASTEMMAAWQRKPHYLIGRRQGPETLYRLITEGLDRTAYLSYPMTHLKGEELLSALERFRRRLREKMIVFDPAAVDDFTLEREGEIGFSDGSAEARQIGATLVSSKLETGNGAGGIVLGQFSGVGGEDAKSGRAREMVLDAREPDEHGDSRPPNPENLDHIDGQIVDRDYKLVAQSENVVVFYPTTTLSAGVICEMKEAIHRGKRVYALWLPENPPSPFFTRYCTKWFREEDALFEYLEAAEVVPAGDTSSGDGSVRDGEAGKKRAGNSRTNGRARAKAVATAG</sequence>
<evidence type="ECO:0000313" key="2">
    <source>
        <dbReference type="EMBL" id="CAA9291825.1"/>
    </source>
</evidence>
<evidence type="ECO:0000256" key="1">
    <source>
        <dbReference type="SAM" id="MobiDB-lite"/>
    </source>
</evidence>
<gene>
    <name evidence="2" type="ORF">AVDCRST_MAG77-5217</name>
</gene>
<dbReference type="AlphaFoldDB" id="A0A6J4K0B0"/>
<dbReference type="InterPro" id="IPR027417">
    <property type="entry name" value="P-loop_NTPase"/>
</dbReference>